<gene>
    <name evidence="2" type="ORF">BET10_00215</name>
</gene>
<accession>A0A1S1MPD9</accession>
<keyword evidence="3" id="KW-1185">Reference proteome</keyword>
<proteinExistence type="predicted"/>
<sequence length="1259" mass="140344">MFIPKRNFNCYFFALLLLLIGGCNEERAVLNDKNAGEQEKITIELGADLVATEFDEVTLSIQVEEGDVSADNLTWTQLEGTPVSIKKSGLNATFFVPKMEFDETAKFKVDVTGIEKQSVSDEVSVHFIGSAPLFTHDFDITNYLGLGETVNIALDDLPPNTNVGWMIVNYDGSTAELVESSDSFAKIRSDTSGSFKLVITASNKQRTESSSINFYTSESWEHIIQEKASKIPDYVRANGSYKFSLDLDFEEELSFSWSIDDQVVSELSSFIHTFDQVGTSEIRLLVAKQGIQVFEKNWNIDVYKRRTLDEVDYEIDGDTISISENSLSAIRGLKLTIPDELPLTVEDIRVSEIINSKKNIKFKLEPEGASFLSPIAVTLPKPEETEIFSILHTDEEGKYGGVIPVHVNGDTITFSVNHFSNFELVSGKGSILELNELSEHNDIYADDLINSYELFAKVYNDLNKTYMAINSVGSAVTTSILLSDLYKIKSNTQALLPFITNQRLSALIDTVSRPDSYWKDKSRVANYGSLQHKAKLKRAKALISALTEYEKVLKALPKGVRLSDVEVGKVKEVRSALQKVDNYIGPLFIAIDTAFSIWHLNEGDAWASLKSSVNAFSNAFSISLAKGVKIVKGGRLGLSLAKGPKHPHLVAAIESAHLIENFVLDPLIYEPTTNFIDYISDTAMPELDSFHEITRNEFIRVMQYARANNNSDAIENFTDLRGLSEAFKSRLDMVREQSDEIRTEVNARYKDVLWKNMMINIAYTSFLDSYVNSYDLAEWQVERIQREVSRARANVEEVSKAREAIIASMKASADIQFSILELLVEERHGQVFIKWSAEGFSKYLELHIKSAGKSIPVAVLANQSGDFSYDFNLRDFRGKLSGNTELTISLVALNESGNIVSSRDSDLKLPATFWVNSNVIPSLYSGDENSSAVLRINDFLKNSLKTSTVSSEFENVSLEINAFKELNAFRAIDLDSDFISISQFESSSTGDRDEYLMNGIYYRASECTVARANNVDSYNEQMCIGDTKGSNPALVFQFGTNGEQQYGRMCQESNPFMHVRDGFCSDCAPFYPANSFGASNAIKYLSDWRVIDGNPVQMSEHRVNLGGATVVEYDLPIQFGIAPPKFIDDTSGQKFSDRNGNQAIKFEYEITGYENYVDGEYYLFTITLSDCDSFVAGKKVDGLSNRVDFFSILGPSLPSEKIRQTGVEVIKVIAKNTPAGLEMLGYASNTLNSSCFSIDYNDLQDSPPICIPDDTGPDN</sequence>
<dbReference type="AlphaFoldDB" id="A0A1S1MPD9"/>
<dbReference type="RefSeq" id="WP_070987518.1">
    <property type="nucleotide sequence ID" value="NZ_MKJU01000035.1"/>
</dbReference>
<keyword evidence="1" id="KW-0175">Coiled coil</keyword>
<comment type="caution">
    <text evidence="2">The sequence shown here is derived from an EMBL/GenBank/DDBJ whole genome shotgun (WGS) entry which is preliminary data.</text>
</comment>
<reference evidence="2 3" key="1">
    <citation type="submission" date="2016-09" db="EMBL/GenBank/DDBJ databases">
        <title>Pseudoalteromonas amylolytica sp. nov., isolated from the surface seawater.</title>
        <authorList>
            <person name="Wu Y.-H."/>
            <person name="Cheng H."/>
            <person name="Jin X.-B."/>
            <person name="Wang C.-S."/>
            <person name="Xu X.-W."/>
        </authorList>
    </citation>
    <scope>NUCLEOTIDE SEQUENCE [LARGE SCALE GENOMIC DNA]</scope>
    <source>
        <strain evidence="2 3">JW1</strain>
    </source>
</reference>
<dbReference type="PROSITE" id="PS51257">
    <property type="entry name" value="PROKAR_LIPOPROTEIN"/>
    <property type="match status" value="1"/>
</dbReference>
<feature type="coiled-coil region" evidence="1">
    <location>
        <begin position="774"/>
        <end position="801"/>
    </location>
</feature>
<dbReference type="Gene3D" id="2.60.40.3010">
    <property type="match status" value="1"/>
</dbReference>
<dbReference type="EMBL" id="MKJU01000035">
    <property type="protein sequence ID" value="OHU87077.1"/>
    <property type="molecule type" value="Genomic_DNA"/>
</dbReference>
<protein>
    <submittedName>
        <fullName evidence="2">Uncharacterized protein</fullName>
    </submittedName>
</protein>
<evidence type="ECO:0000313" key="3">
    <source>
        <dbReference type="Proteomes" id="UP000179786"/>
    </source>
</evidence>
<organism evidence="2 3">
    <name type="scientific">Pseudoalteromonas amylolytica</name>
    <dbReference type="NCBI Taxonomy" id="1859457"/>
    <lineage>
        <taxon>Bacteria</taxon>
        <taxon>Pseudomonadati</taxon>
        <taxon>Pseudomonadota</taxon>
        <taxon>Gammaproteobacteria</taxon>
        <taxon>Alteromonadales</taxon>
        <taxon>Pseudoalteromonadaceae</taxon>
        <taxon>Pseudoalteromonas</taxon>
    </lineage>
</organism>
<name>A0A1S1MPD9_9GAMM</name>
<evidence type="ECO:0000256" key="1">
    <source>
        <dbReference type="SAM" id="Coils"/>
    </source>
</evidence>
<dbReference type="Proteomes" id="UP000179786">
    <property type="component" value="Unassembled WGS sequence"/>
</dbReference>
<evidence type="ECO:0000313" key="2">
    <source>
        <dbReference type="EMBL" id="OHU87077.1"/>
    </source>
</evidence>